<dbReference type="Proteomes" id="UP000677228">
    <property type="component" value="Unassembled WGS sequence"/>
</dbReference>
<gene>
    <name evidence="4" type="ORF">OVA965_LOCUS34361</name>
    <name evidence="5" type="ORF">TMI583_LOCUS35278</name>
</gene>
<dbReference type="AlphaFoldDB" id="A0A8S2FDX4"/>
<dbReference type="PANTHER" id="PTHR21549:SF0">
    <property type="entry name" value="COILED-COIL DOMAIN-CONTAINING PROTEIN 112"/>
    <property type="match status" value="1"/>
</dbReference>
<dbReference type="InterPro" id="IPR039902">
    <property type="entry name" value="CCDC148/CCDC112"/>
</dbReference>
<evidence type="ECO:0000256" key="1">
    <source>
        <dbReference type="ARBA" id="ARBA00023054"/>
    </source>
</evidence>
<feature type="region of interest" description="Disordered" evidence="3">
    <location>
        <begin position="443"/>
        <end position="471"/>
    </location>
</feature>
<keyword evidence="1 2" id="KW-0175">Coiled coil</keyword>
<comment type="caution">
    <text evidence="4">The sequence shown here is derived from an EMBL/GenBank/DDBJ whole genome shotgun (WGS) entry which is preliminary data.</text>
</comment>
<organism evidence="4 6">
    <name type="scientific">Didymodactylos carnosus</name>
    <dbReference type="NCBI Taxonomy" id="1234261"/>
    <lineage>
        <taxon>Eukaryota</taxon>
        <taxon>Metazoa</taxon>
        <taxon>Spiralia</taxon>
        <taxon>Gnathifera</taxon>
        <taxon>Rotifera</taxon>
        <taxon>Eurotatoria</taxon>
        <taxon>Bdelloidea</taxon>
        <taxon>Philodinida</taxon>
        <taxon>Philodinidae</taxon>
        <taxon>Didymodactylos</taxon>
    </lineage>
</organism>
<feature type="region of interest" description="Disordered" evidence="3">
    <location>
        <begin position="274"/>
        <end position="300"/>
    </location>
</feature>
<dbReference type="EMBL" id="CAJNOK010028767">
    <property type="protein sequence ID" value="CAF1438982.1"/>
    <property type="molecule type" value="Genomic_DNA"/>
</dbReference>
<dbReference type="Proteomes" id="UP000682733">
    <property type="component" value="Unassembled WGS sequence"/>
</dbReference>
<reference evidence="4" key="1">
    <citation type="submission" date="2021-02" db="EMBL/GenBank/DDBJ databases">
        <authorList>
            <person name="Nowell W R."/>
        </authorList>
    </citation>
    <scope>NUCLEOTIDE SEQUENCE</scope>
</reference>
<accession>A0A8S2FDX4</accession>
<feature type="compositionally biased region" description="Polar residues" evidence="3">
    <location>
        <begin position="455"/>
        <end position="468"/>
    </location>
</feature>
<evidence type="ECO:0000256" key="3">
    <source>
        <dbReference type="SAM" id="MobiDB-lite"/>
    </source>
</evidence>
<dbReference type="EMBL" id="CAJOBA010050565">
    <property type="protein sequence ID" value="CAF4235637.1"/>
    <property type="molecule type" value="Genomic_DNA"/>
</dbReference>
<evidence type="ECO:0000313" key="6">
    <source>
        <dbReference type="Proteomes" id="UP000677228"/>
    </source>
</evidence>
<evidence type="ECO:0008006" key="7">
    <source>
        <dbReference type="Google" id="ProtNLM"/>
    </source>
</evidence>
<feature type="coiled-coil region" evidence="2">
    <location>
        <begin position="16"/>
        <end position="43"/>
    </location>
</feature>
<evidence type="ECO:0000256" key="2">
    <source>
        <dbReference type="SAM" id="Coils"/>
    </source>
</evidence>
<proteinExistence type="predicted"/>
<protein>
    <recommendedName>
        <fullName evidence="7">Coiled-coil domain-containing protein 112</fullName>
    </recommendedName>
</protein>
<evidence type="ECO:0000313" key="4">
    <source>
        <dbReference type="EMBL" id="CAF1438982.1"/>
    </source>
</evidence>
<evidence type="ECO:0000313" key="5">
    <source>
        <dbReference type="EMBL" id="CAF4235637.1"/>
    </source>
</evidence>
<sequence length="483" mass="58341">MAQIVGKSSLTNADREKDSILAIRQLEKRIRQLNREIDTSFNSRHNEYIDLYNELSTDKNDYERAFEAEKYRIRQQLSRISQAIRSFSKDIKHIKPDLNIVNKISATIEEIEQTIYTFKEATRMKYEELIAEERLLSNEVQALNDKIDLWSSQKYQRSESAQPQSARRIETLSAKTTTSNLLPEIVDFDRFLLETGGLTGGWDDYDHGTFMRIRNKYKGQPKFIDDLIGFLPTRTRDQINEHEKWYQNYNILGAKRREALRQWREQKEHAKEAILNDAEKVHHSQKEYDEAKQRQLQEEKERERVEKLQKVHAWKLERETKQRQLEEEEQRELDRKRLIEEKRLAGKEEQKKYVETIKRERDEYERNAREQEAKQQRFEQDLRKKVATMEIKKFRQRDMENLEEKLNRERLQREQEQEKQRRLESIKEHVNIHYDPQNLYEPTSAWKQRLDTPRENNNTSSGSKQYPQSIIHVPHRAVPSWRQ</sequence>
<dbReference type="PANTHER" id="PTHR21549">
    <property type="entry name" value="MUTATED IN BLADDER CANCER 1"/>
    <property type="match status" value="1"/>
</dbReference>
<name>A0A8S2FDX4_9BILA</name>